<protein>
    <submittedName>
        <fullName evidence="1">REDY-like protein HapK</fullName>
    </submittedName>
</protein>
<reference evidence="1 2" key="1">
    <citation type="submission" date="2019-05" db="EMBL/GenBank/DDBJ databases">
        <authorList>
            <consortium name="Pathogen Informatics"/>
        </authorList>
    </citation>
    <scope>NUCLEOTIDE SEQUENCE [LARGE SCALE GENOMIC DNA]</scope>
    <source>
        <strain evidence="1 2">NCTC12971</strain>
    </source>
</reference>
<gene>
    <name evidence="1" type="ORF">NCTC12971_05569</name>
</gene>
<sequence>MHTIVHKIRLKDIAHRAAFREWVETVDYPACCRLDAVHAFEVVEVSREADAPFHFIEIIHISAMDAFEREMRTPLFQSLVTRFDQMGGSGDGDCGRKDWRWLSAIVVTRKRGLAWRLLKADATAQSRRCSTGCG</sequence>
<proteinExistence type="predicted"/>
<dbReference type="EMBL" id="LR590463">
    <property type="protein sequence ID" value="VTP68333.1"/>
    <property type="molecule type" value="Genomic_DNA"/>
</dbReference>
<accession>A0A4V6JIN6</accession>
<organism evidence="1 2">
    <name type="scientific">Serratia rubidaea</name>
    <name type="common">Serratia marinorubra</name>
    <dbReference type="NCBI Taxonomy" id="61652"/>
    <lineage>
        <taxon>Bacteria</taxon>
        <taxon>Pseudomonadati</taxon>
        <taxon>Pseudomonadota</taxon>
        <taxon>Gammaproteobacteria</taxon>
        <taxon>Enterobacterales</taxon>
        <taxon>Yersiniaceae</taxon>
        <taxon>Serratia</taxon>
    </lineage>
</organism>
<dbReference type="AlphaFoldDB" id="A0A4V6JIN6"/>
<evidence type="ECO:0000313" key="1">
    <source>
        <dbReference type="EMBL" id="VTP68333.1"/>
    </source>
</evidence>
<dbReference type="InterPro" id="IPR021667">
    <property type="entry name" value="HapK"/>
</dbReference>
<dbReference type="Pfam" id="PF11639">
    <property type="entry name" value="HapK"/>
    <property type="match status" value="1"/>
</dbReference>
<name>A0A4V6JIN6_SERRU</name>
<dbReference type="Proteomes" id="UP000307968">
    <property type="component" value="Chromosome"/>
</dbReference>
<evidence type="ECO:0000313" key="2">
    <source>
        <dbReference type="Proteomes" id="UP000307968"/>
    </source>
</evidence>
<dbReference type="Gene3D" id="3.30.70.100">
    <property type="match status" value="1"/>
</dbReference>